<dbReference type="RefSeq" id="WP_027107211.1">
    <property type="nucleotide sequence ID" value="NZ_JQBZ01000025.1"/>
</dbReference>
<accession>A0A0R2KHH7</accession>
<organism evidence="1 2">
    <name type="scientific">Ligilactobacillus ceti DSM 22408</name>
    <dbReference type="NCBI Taxonomy" id="1122146"/>
    <lineage>
        <taxon>Bacteria</taxon>
        <taxon>Bacillati</taxon>
        <taxon>Bacillota</taxon>
        <taxon>Bacilli</taxon>
        <taxon>Lactobacillales</taxon>
        <taxon>Lactobacillaceae</taxon>
        <taxon>Ligilactobacillus</taxon>
    </lineage>
</organism>
<dbReference type="Proteomes" id="UP000051500">
    <property type="component" value="Unassembled WGS sequence"/>
</dbReference>
<evidence type="ECO:0000313" key="2">
    <source>
        <dbReference type="Proteomes" id="UP000051500"/>
    </source>
</evidence>
<dbReference type="STRING" id="1122146.IV53_GL000778"/>
<name>A0A0R2KHH7_9LACO</name>
<reference evidence="1 2" key="1">
    <citation type="journal article" date="2015" name="Genome Announc.">
        <title>Expanding the biotechnology potential of lactobacilli through comparative genomics of 213 strains and associated genera.</title>
        <authorList>
            <person name="Sun Z."/>
            <person name="Harris H.M."/>
            <person name="McCann A."/>
            <person name="Guo C."/>
            <person name="Argimon S."/>
            <person name="Zhang W."/>
            <person name="Yang X."/>
            <person name="Jeffery I.B."/>
            <person name="Cooney J.C."/>
            <person name="Kagawa T.F."/>
            <person name="Liu W."/>
            <person name="Song Y."/>
            <person name="Salvetti E."/>
            <person name="Wrobel A."/>
            <person name="Rasinkangas P."/>
            <person name="Parkhill J."/>
            <person name="Rea M.C."/>
            <person name="O'Sullivan O."/>
            <person name="Ritari J."/>
            <person name="Douillard F.P."/>
            <person name="Paul Ross R."/>
            <person name="Yang R."/>
            <person name="Briner A.E."/>
            <person name="Felis G.E."/>
            <person name="de Vos W.M."/>
            <person name="Barrangou R."/>
            <person name="Klaenhammer T.R."/>
            <person name="Caufield P.W."/>
            <person name="Cui Y."/>
            <person name="Zhang H."/>
            <person name="O'Toole P.W."/>
        </authorList>
    </citation>
    <scope>NUCLEOTIDE SEQUENCE [LARGE SCALE GENOMIC DNA]</scope>
    <source>
        <strain evidence="1 2">DSM 22408</strain>
    </source>
</reference>
<sequence>MDLNDITKDLNKKFAAELPEFYNRRIVIWMDQEQEFEDLIDEVSIENVKVLKMTDNNKFFVKKTLCFDDTESDYLLYCPIEFKSNEDNWITDIFKLKGTEDFRADRVSIEIAEMGLDDYRPFRKIVKQYKKFFNAKKRREDIKKLSNKIDSESKFVLAIMSVIANCEMIPATIIREVIKAGLDKNENSIYQEMKKYDIDKAFWELANQGSGYHAEDPSIKDLFVSILLTASLRNIDKSVFDDLDKYINIPQETFCFEFVEDWIRDTHDKELFKQFSKEIAAEINLYDRLKETDLVKFENSEAFEEVDEAILYKLLDNIANNIIDTESLIKIVENRRVMAWHHDFEHYYEGIYYMAKMKEFYNQHQQSFHEIEPQKLWENYANDFYIMDTYYRKFQRALQESLTNHNLRLDDVFKRASERAEGIYKNWFLDNLLNNWCNIAGESLEKYGYIPELNRQVDFYQDNIKYAKTKMFVIISDAMRYEVGVELAEELKKEMQCQVEMNNMEGIFPTITPFGMAALLPKKELSIDIKNDNIKVLADQEYTDSNYREKILKKANDKSVTLKYDDLIQMKRDEKKALVKGMDVVYIYHDRIDEAGHGSGNEVFSACDVAISELKNLVRIIVNDFSGVNIMITADHGFIYTYNPFTEEDKIQKKGFDGAVAVGRRYAVMNDTAEPDYLMPVKIIADNPGLKGFTPRENSRIKKQGGGINFVHGGISLQEMMVPLISYKHLRNASKTYQENKNKYDTKPVELKVLSNSRKISNMIFKMSFYQSEMVSVNRVAANFTLYFVDEYGSKISDEVRIIADRKNVTDDTDRKFDVSFNLKTGNYNSKNPYYLMIIEESNQLPPEKIEFSIDIPFPTGELDFFS</sequence>
<dbReference type="InterPro" id="IPR017850">
    <property type="entry name" value="Alkaline_phosphatase_core_sf"/>
</dbReference>
<dbReference type="PATRIC" id="fig|1122146.4.peg.807"/>
<dbReference type="AlphaFoldDB" id="A0A0R2KHH7"/>
<dbReference type="Pfam" id="PF08665">
    <property type="entry name" value="PglZ"/>
    <property type="match status" value="1"/>
</dbReference>
<protein>
    <submittedName>
        <fullName evidence="1">Uncharacterized protein</fullName>
    </submittedName>
</protein>
<dbReference type="SUPFAM" id="SSF53649">
    <property type="entry name" value="Alkaline phosphatase-like"/>
    <property type="match status" value="1"/>
</dbReference>
<dbReference type="EMBL" id="JQBZ01000025">
    <property type="protein sequence ID" value="KRN88808.1"/>
    <property type="molecule type" value="Genomic_DNA"/>
</dbReference>
<dbReference type="eggNOG" id="COG1524">
    <property type="taxonomic scope" value="Bacteria"/>
</dbReference>
<keyword evidence="2" id="KW-1185">Reference proteome</keyword>
<evidence type="ECO:0000313" key="1">
    <source>
        <dbReference type="EMBL" id="KRN88808.1"/>
    </source>
</evidence>
<dbReference type="NCBIfam" id="TIGR02687">
    <property type="entry name" value="BREX-1 system phosphatase PglZ type A"/>
    <property type="match status" value="1"/>
</dbReference>
<comment type="caution">
    <text evidence="1">The sequence shown here is derived from an EMBL/GenBank/DDBJ whole genome shotgun (WGS) entry which is preliminary data.</text>
</comment>
<proteinExistence type="predicted"/>
<dbReference type="InterPro" id="IPR014060">
    <property type="entry name" value="PglZ"/>
</dbReference>
<dbReference type="Gene3D" id="3.40.720.10">
    <property type="entry name" value="Alkaline Phosphatase, subunit A"/>
    <property type="match status" value="1"/>
</dbReference>
<gene>
    <name evidence="1" type="ORF">IV53_GL000778</name>
</gene>